<accession>A0AA37IYF8</accession>
<dbReference type="GO" id="GO:0005886">
    <property type="term" value="C:plasma membrane"/>
    <property type="evidence" value="ECO:0007669"/>
    <property type="project" value="UniProtKB-SubCell"/>
</dbReference>
<dbReference type="GO" id="GO:0016301">
    <property type="term" value="F:kinase activity"/>
    <property type="evidence" value="ECO:0007669"/>
    <property type="project" value="UniProtKB-KW"/>
</dbReference>
<evidence type="ECO:0000256" key="1">
    <source>
        <dbReference type="ARBA" id="ARBA00004651"/>
    </source>
</evidence>
<evidence type="ECO:0000259" key="13">
    <source>
        <dbReference type="PROSITE" id="PS51098"/>
    </source>
</evidence>
<keyword evidence="8" id="KW-0418">Kinase</keyword>
<dbReference type="GO" id="GO:0009401">
    <property type="term" value="P:phosphoenolpyruvate-dependent sugar phosphotransferase system"/>
    <property type="evidence" value="ECO:0007669"/>
    <property type="project" value="UniProtKB-KW"/>
</dbReference>
<evidence type="ECO:0000259" key="14">
    <source>
        <dbReference type="PROSITE" id="PS51103"/>
    </source>
</evidence>
<dbReference type="PANTHER" id="PTHR30175">
    <property type="entry name" value="PHOSPHOTRANSFERASE SYSTEM TRANSPORT PROTEIN"/>
    <property type="match status" value="1"/>
</dbReference>
<keyword evidence="2" id="KW-0813">Transport</keyword>
<dbReference type="Gene3D" id="3.30.1360.60">
    <property type="entry name" value="Glucose permease domain IIB"/>
    <property type="match status" value="1"/>
</dbReference>
<feature type="domain" description="PTS EIIC type-1" evidence="14">
    <location>
        <begin position="114"/>
        <end position="464"/>
    </location>
</feature>
<feature type="transmembrane region" description="Helical" evidence="12">
    <location>
        <begin position="322"/>
        <end position="346"/>
    </location>
</feature>
<evidence type="ECO:0000256" key="3">
    <source>
        <dbReference type="ARBA" id="ARBA00022475"/>
    </source>
</evidence>
<evidence type="ECO:0000256" key="2">
    <source>
        <dbReference type="ARBA" id="ARBA00022448"/>
    </source>
</evidence>
<dbReference type="InterPro" id="IPR003352">
    <property type="entry name" value="PTS_EIIC"/>
</dbReference>
<dbReference type="PANTHER" id="PTHR30175:SF1">
    <property type="entry name" value="PTS SYSTEM ARBUTIN-, CELLOBIOSE-, AND SALICIN-SPECIFIC EIIBC COMPONENT-RELATED"/>
    <property type="match status" value="1"/>
</dbReference>
<dbReference type="InterPro" id="IPR050558">
    <property type="entry name" value="PTS_Sugar-Specific_Components"/>
</dbReference>
<dbReference type="SUPFAM" id="SSF55604">
    <property type="entry name" value="Glucose permease domain IIB"/>
    <property type="match status" value="1"/>
</dbReference>
<evidence type="ECO:0000256" key="11">
    <source>
        <dbReference type="PROSITE-ProRule" id="PRU00421"/>
    </source>
</evidence>
<feature type="transmembrane region" description="Helical" evidence="12">
    <location>
        <begin position="186"/>
        <end position="207"/>
    </location>
</feature>
<keyword evidence="6" id="KW-0598">Phosphotransferase system</keyword>
<dbReference type="InterPro" id="IPR001996">
    <property type="entry name" value="PTS_IIB_1"/>
</dbReference>
<dbReference type="AlphaFoldDB" id="A0AA37IYF8"/>
<dbReference type="Pfam" id="PF02378">
    <property type="entry name" value="PTS_EIIC"/>
    <property type="match status" value="1"/>
</dbReference>
<feature type="transmembrane region" description="Helical" evidence="12">
    <location>
        <begin position="252"/>
        <end position="281"/>
    </location>
</feature>
<keyword evidence="16" id="KW-1185">Reference proteome</keyword>
<dbReference type="RefSeq" id="WP_238316721.1">
    <property type="nucleotide sequence ID" value="NZ_BQKV01000036.1"/>
</dbReference>
<evidence type="ECO:0000313" key="15">
    <source>
        <dbReference type="EMBL" id="GJN64523.1"/>
    </source>
</evidence>
<evidence type="ECO:0000256" key="4">
    <source>
        <dbReference type="ARBA" id="ARBA00022597"/>
    </source>
</evidence>
<evidence type="ECO:0000256" key="5">
    <source>
        <dbReference type="ARBA" id="ARBA00022679"/>
    </source>
</evidence>
<sequence>MAQFENTKMASEIIEAVGGKGNVAAVTHCMTRLRFNLKDEAKSSDDAINKVAGVIKVIHAGNQVQVVIGQGVDRVYDEVCNQLGGLAQAEEEGTAGNGKKKKLTPKVILNNILGALSGSITPILPVFIVAGIFKMIAVLLGPSNAGLLSEESQLYQLCNLVNDGCFYFMPFFAAYSAAQKFKASPILSMILAAVMLHPNMLAIVSAGEPFGIYGLFPMHLVNYTQAVIPIVLIVWVLSYVEKWVKKIVPDFIRVLGVPTLTVAIMLPLALCVFGPICYVVMGWVADLIVWLNNTVGILAMVVVGATWPLVIAFGMHVPVMTALLPAWLTIGYDSIVSPAAIASSLANLGVELSYALRANSKEARALGWSCLTSNALANIGEPYLYGIFLRDKRALVYQMIGGASGALVMGILGAKIYIFSGVGFPWLNFLRFGEDAILGAVGMAVAFAVPLGLGLVFGYEKSKE</sequence>
<dbReference type="PROSITE" id="PS51098">
    <property type="entry name" value="PTS_EIIB_TYPE_1"/>
    <property type="match status" value="1"/>
</dbReference>
<keyword evidence="3" id="KW-1003">Cell membrane</keyword>
<dbReference type="InterPro" id="IPR036878">
    <property type="entry name" value="Glu_permease_IIB"/>
</dbReference>
<comment type="caution">
    <text evidence="15">The sequence shown here is derived from an EMBL/GenBank/DDBJ whole genome shotgun (WGS) entry which is preliminary data.</text>
</comment>
<feature type="domain" description="PTS EIIB type-1" evidence="13">
    <location>
        <begin position="7"/>
        <end position="89"/>
    </location>
</feature>
<feature type="transmembrane region" description="Helical" evidence="12">
    <location>
        <begin position="437"/>
        <end position="459"/>
    </location>
</feature>
<dbReference type="Pfam" id="PF00367">
    <property type="entry name" value="PTS_EIIB"/>
    <property type="match status" value="1"/>
</dbReference>
<feature type="transmembrane region" description="Helical" evidence="12">
    <location>
        <begin position="395"/>
        <end position="417"/>
    </location>
</feature>
<dbReference type="InterPro" id="IPR018113">
    <property type="entry name" value="PTrfase_EIIB_Cys"/>
</dbReference>
<feature type="active site" description="Phosphocysteine intermediate; for EIIB activity" evidence="11">
    <location>
        <position position="29"/>
    </location>
</feature>
<keyword evidence="5" id="KW-0808">Transferase</keyword>
<dbReference type="PROSITE" id="PS01035">
    <property type="entry name" value="PTS_EIIB_TYPE_1_CYS"/>
    <property type="match status" value="1"/>
</dbReference>
<dbReference type="Proteomes" id="UP001055185">
    <property type="component" value="Unassembled WGS sequence"/>
</dbReference>
<dbReference type="GO" id="GO:0015771">
    <property type="term" value="P:trehalose transport"/>
    <property type="evidence" value="ECO:0007669"/>
    <property type="project" value="TreeGrafter"/>
</dbReference>
<dbReference type="InterPro" id="IPR013013">
    <property type="entry name" value="PTS_EIIC_1"/>
</dbReference>
<gene>
    <name evidence="15" type="primary">pts11BC_2</name>
    <name evidence="15" type="ORF">JCM17207_11480</name>
</gene>
<evidence type="ECO:0000256" key="9">
    <source>
        <dbReference type="ARBA" id="ARBA00022989"/>
    </source>
</evidence>
<protein>
    <submittedName>
        <fullName evidence="15">PTS fructose transporter subunit IIB</fullName>
    </submittedName>
</protein>
<evidence type="ECO:0000256" key="10">
    <source>
        <dbReference type="ARBA" id="ARBA00023136"/>
    </source>
</evidence>
<dbReference type="GO" id="GO:0090589">
    <property type="term" value="F:protein-phosphocysteine-trehalose phosphotransferase system transporter activity"/>
    <property type="evidence" value="ECO:0007669"/>
    <property type="project" value="TreeGrafter"/>
</dbReference>
<keyword evidence="4" id="KW-0762">Sugar transport</keyword>
<reference evidence="15" key="1">
    <citation type="journal article" date="2022" name="Int. J. Syst. Evol. Microbiol.">
        <title>Genome-based, phenotypic and chemotaxonomic classification of Faecalibacterium strains: proposal of three novel species Faecalibacterium duncaniae sp. nov., Faecalibacterium hattorii sp. nov. and Faecalibacterium gallinarum sp. nov. .</title>
        <authorList>
            <person name="Sakamoto M."/>
            <person name="Sakurai N."/>
            <person name="Tanno H."/>
            <person name="Iino T."/>
            <person name="Ohkuma M."/>
            <person name="Endo A."/>
        </authorList>
    </citation>
    <scope>NUCLEOTIDE SEQUENCE</scope>
    <source>
        <strain evidence="15">JCM 17207</strain>
    </source>
</reference>
<organism evidence="15 16">
    <name type="scientific">Faecalibacterium gallinarum</name>
    <dbReference type="NCBI Taxonomy" id="2903556"/>
    <lineage>
        <taxon>Bacteria</taxon>
        <taxon>Bacillati</taxon>
        <taxon>Bacillota</taxon>
        <taxon>Clostridia</taxon>
        <taxon>Eubacteriales</taxon>
        <taxon>Oscillospiraceae</taxon>
        <taxon>Faecalibacterium</taxon>
    </lineage>
</organism>
<evidence type="ECO:0000256" key="8">
    <source>
        <dbReference type="ARBA" id="ARBA00022777"/>
    </source>
</evidence>
<dbReference type="EMBL" id="BQKV01000036">
    <property type="protein sequence ID" value="GJN64523.1"/>
    <property type="molecule type" value="Genomic_DNA"/>
</dbReference>
<dbReference type="PROSITE" id="PS51103">
    <property type="entry name" value="PTS_EIIC_TYPE_1"/>
    <property type="match status" value="1"/>
</dbReference>
<evidence type="ECO:0000256" key="12">
    <source>
        <dbReference type="SAM" id="Phobius"/>
    </source>
</evidence>
<evidence type="ECO:0000256" key="6">
    <source>
        <dbReference type="ARBA" id="ARBA00022683"/>
    </source>
</evidence>
<feature type="transmembrane region" description="Helical" evidence="12">
    <location>
        <begin position="287"/>
        <end position="310"/>
    </location>
</feature>
<dbReference type="NCBIfam" id="TIGR00826">
    <property type="entry name" value="EIIB_glc"/>
    <property type="match status" value="1"/>
</dbReference>
<feature type="transmembrane region" description="Helical" evidence="12">
    <location>
        <begin position="219"/>
        <end position="240"/>
    </location>
</feature>
<name>A0AA37IYF8_9FIRM</name>
<dbReference type="GO" id="GO:0008982">
    <property type="term" value="F:protein-N(PI)-phosphohistidine-sugar phosphotransferase activity"/>
    <property type="evidence" value="ECO:0007669"/>
    <property type="project" value="InterPro"/>
</dbReference>
<keyword evidence="7 12" id="KW-0812">Transmembrane</keyword>
<dbReference type="CDD" id="cd00212">
    <property type="entry name" value="PTS_IIB_glc"/>
    <property type="match status" value="1"/>
</dbReference>
<keyword evidence="9 12" id="KW-1133">Transmembrane helix</keyword>
<dbReference type="FunFam" id="3.30.1360.60:FF:000001">
    <property type="entry name" value="PTS system glucose-specific IIBC component PtsG"/>
    <property type="match status" value="1"/>
</dbReference>
<feature type="transmembrane region" description="Helical" evidence="12">
    <location>
        <begin position="108"/>
        <end position="133"/>
    </location>
</feature>
<keyword evidence="10 12" id="KW-0472">Membrane</keyword>
<evidence type="ECO:0000313" key="16">
    <source>
        <dbReference type="Proteomes" id="UP001055185"/>
    </source>
</evidence>
<evidence type="ECO:0000256" key="7">
    <source>
        <dbReference type="ARBA" id="ARBA00022692"/>
    </source>
</evidence>
<comment type="subcellular location">
    <subcellularLocation>
        <location evidence="1">Cell membrane</location>
        <topology evidence="1">Multi-pass membrane protein</topology>
    </subcellularLocation>
</comment>
<proteinExistence type="predicted"/>